<feature type="domain" description="Glycosyltransferase 2-like" evidence="1">
    <location>
        <begin position="7"/>
        <end position="147"/>
    </location>
</feature>
<dbReference type="InterPro" id="IPR029044">
    <property type="entry name" value="Nucleotide-diphossugar_trans"/>
</dbReference>
<proteinExistence type="predicted"/>
<dbReference type="Gene3D" id="3.90.550.10">
    <property type="entry name" value="Spore Coat Polysaccharide Biosynthesis Protein SpsA, Chain A"/>
    <property type="match status" value="1"/>
</dbReference>
<name>A0A1H2B3X2_MUCMA</name>
<dbReference type="Proteomes" id="UP000199679">
    <property type="component" value="Chromosome I"/>
</dbReference>
<dbReference type="SUPFAM" id="SSF53448">
    <property type="entry name" value="Nucleotide-diphospho-sugar transferases"/>
    <property type="match status" value="1"/>
</dbReference>
<accession>A0A1H2B3X2</accession>
<dbReference type="GO" id="GO:0016758">
    <property type="term" value="F:hexosyltransferase activity"/>
    <property type="evidence" value="ECO:0007669"/>
    <property type="project" value="UniProtKB-ARBA"/>
</dbReference>
<dbReference type="CDD" id="cd06433">
    <property type="entry name" value="GT_2_WfgS_like"/>
    <property type="match status" value="1"/>
</dbReference>
<dbReference type="RefSeq" id="WP_091376811.1">
    <property type="nucleotide sequence ID" value="NZ_LT629740.1"/>
</dbReference>
<evidence type="ECO:0000313" key="2">
    <source>
        <dbReference type="EMBL" id="SDT52873.1"/>
    </source>
</evidence>
<keyword evidence="3" id="KW-1185">Reference proteome</keyword>
<organism evidence="2 3">
    <name type="scientific">Mucilaginibacter mallensis</name>
    <dbReference type="NCBI Taxonomy" id="652787"/>
    <lineage>
        <taxon>Bacteria</taxon>
        <taxon>Pseudomonadati</taxon>
        <taxon>Bacteroidota</taxon>
        <taxon>Sphingobacteriia</taxon>
        <taxon>Sphingobacteriales</taxon>
        <taxon>Sphingobacteriaceae</taxon>
        <taxon>Mucilaginibacter</taxon>
    </lineage>
</organism>
<dbReference type="PANTHER" id="PTHR22916:SF3">
    <property type="entry name" value="UDP-GLCNAC:BETAGAL BETA-1,3-N-ACETYLGLUCOSAMINYLTRANSFERASE-LIKE PROTEIN 1"/>
    <property type="match status" value="1"/>
</dbReference>
<keyword evidence="2" id="KW-0808">Transferase</keyword>
<dbReference type="InterPro" id="IPR001173">
    <property type="entry name" value="Glyco_trans_2-like"/>
</dbReference>
<gene>
    <name evidence="2" type="ORF">SAMN05216490_3893</name>
</gene>
<dbReference type="AlphaFoldDB" id="A0A1H2B3X2"/>
<dbReference type="EMBL" id="LT629740">
    <property type="protein sequence ID" value="SDT52873.1"/>
    <property type="molecule type" value="Genomic_DNA"/>
</dbReference>
<dbReference type="PANTHER" id="PTHR22916">
    <property type="entry name" value="GLYCOSYLTRANSFERASE"/>
    <property type="match status" value="1"/>
</dbReference>
<evidence type="ECO:0000259" key="1">
    <source>
        <dbReference type="Pfam" id="PF00535"/>
    </source>
</evidence>
<reference evidence="2 3" key="1">
    <citation type="submission" date="2016-10" db="EMBL/GenBank/DDBJ databases">
        <authorList>
            <person name="de Groot N.N."/>
        </authorList>
    </citation>
    <scope>NUCLEOTIDE SEQUENCE [LARGE SCALE GENOMIC DNA]</scope>
    <source>
        <strain evidence="2 3">MP1X4</strain>
    </source>
</reference>
<evidence type="ECO:0000313" key="3">
    <source>
        <dbReference type="Proteomes" id="UP000199679"/>
    </source>
</evidence>
<dbReference type="STRING" id="652787.SAMN05216490_3893"/>
<dbReference type="OrthoDB" id="9788101at2"/>
<dbReference type="Pfam" id="PF00535">
    <property type="entry name" value="Glycos_transf_2"/>
    <property type="match status" value="1"/>
</dbReference>
<protein>
    <submittedName>
        <fullName evidence="2">Glycosyltransferase</fullName>
    </submittedName>
</protein>
<sequence length="248" mass="28438">MQDLKISLITVTYNARATISRCIESVVAQGYKNVEYIIIDGGSKDTTIECINKYKDHVTVLVSEPDKGVYDAMNKGILLATGDIVGTLNADDFFASDDILQSVADMFAEQNADIAYGDLDYIDEQGKIIRKWRSNSYKKGIFNLGWMPPHPTFYCKRELFERLGYYSLEYGTAADYELMLRYMHLQSIRICYINKVMVKMQCGGMSNNSPTNRVRAWKFDLRAMRSNGIQFPLFSLIIKPLRKIVQYF</sequence>